<reference evidence="1" key="1">
    <citation type="submission" date="2022-02" db="EMBL/GenBank/DDBJ databases">
        <title>Plant Genome Project.</title>
        <authorList>
            <person name="Zhang R.-G."/>
        </authorList>
    </citation>
    <scope>NUCLEOTIDE SEQUENCE</scope>
    <source>
        <strain evidence="1">AT1</strain>
    </source>
</reference>
<evidence type="ECO:0000313" key="2">
    <source>
        <dbReference type="Proteomes" id="UP001062846"/>
    </source>
</evidence>
<accession>A0ACC0LGE3</accession>
<keyword evidence="2" id="KW-1185">Reference proteome</keyword>
<proteinExistence type="predicted"/>
<comment type="caution">
    <text evidence="1">The sequence shown here is derived from an EMBL/GenBank/DDBJ whole genome shotgun (WGS) entry which is preliminary data.</text>
</comment>
<dbReference type="Proteomes" id="UP001062846">
    <property type="component" value="Chromosome 12"/>
</dbReference>
<evidence type="ECO:0000313" key="1">
    <source>
        <dbReference type="EMBL" id="KAI8527690.1"/>
    </source>
</evidence>
<gene>
    <name evidence="1" type="ORF">RHMOL_Rhmol12G0094600</name>
</gene>
<dbReference type="EMBL" id="CM046399">
    <property type="protein sequence ID" value="KAI8527690.1"/>
    <property type="molecule type" value="Genomic_DNA"/>
</dbReference>
<protein>
    <submittedName>
        <fullName evidence="1">Uncharacterized protein</fullName>
    </submittedName>
</protein>
<name>A0ACC0LGE3_RHOML</name>
<sequence>MNEELERKVDEMGILEDLNQTLIVKERQSNNELQARKELITGLSYMLSGHTLTGLKIMGEIYTKPYQNTCKVRFPASEAEVKAFDFELCSLWQERMKNPDWHPFKIVALEGGYHQNVYEDAIRFYWQSLMDVIRDFGSGDEESYAKDEISEGGQKTATARASDEESCVKDESSEGGR</sequence>
<organism evidence="1 2">
    <name type="scientific">Rhododendron molle</name>
    <name type="common">Chinese azalea</name>
    <name type="synonym">Azalea mollis</name>
    <dbReference type="NCBI Taxonomy" id="49168"/>
    <lineage>
        <taxon>Eukaryota</taxon>
        <taxon>Viridiplantae</taxon>
        <taxon>Streptophyta</taxon>
        <taxon>Embryophyta</taxon>
        <taxon>Tracheophyta</taxon>
        <taxon>Spermatophyta</taxon>
        <taxon>Magnoliopsida</taxon>
        <taxon>eudicotyledons</taxon>
        <taxon>Gunneridae</taxon>
        <taxon>Pentapetalae</taxon>
        <taxon>asterids</taxon>
        <taxon>Ericales</taxon>
        <taxon>Ericaceae</taxon>
        <taxon>Ericoideae</taxon>
        <taxon>Rhodoreae</taxon>
        <taxon>Rhododendron</taxon>
    </lineage>
</organism>